<evidence type="ECO:0000259" key="8">
    <source>
        <dbReference type="PROSITE" id="PS51698"/>
    </source>
</evidence>
<comment type="catalytic activity">
    <reaction evidence="1">
        <text>S-ubiquitinyl-[E2 ubiquitin-conjugating enzyme]-L-cysteine + [acceptor protein]-L-lysine = [E2 ubiquitin-conjugating enzyme]-L-cysteine + N(6)-ubiquitinyl-[acceptor protein]-L-lysine.</text>
        <dbReference type="EC" id="2.3.2.27"/>
    </reaction>
</comment>
<dbReference type="OrthoDB" id="10064100at2759"/>
<dbReference type="PROSITE" id="PS50176">
    <property type="entry name" value="ARM_REPEAT"/>
    <property type="match status" value="2"/>
</dbReference>
<dbReference type="Gene3D" id="1.25.10.10">
    <property type="entry name" value="Leucine-rich Repeat Variant"/>
    <property type="match status" value="1"/>
</dbReference>
<organism evidence="9 10">
    <name type="scientific">Vigna radiata var. radiata</name>
    <name type="common">Mung bean</name>
    <name type="synonym">Phaseolus aureus</name>
    <dbReference type="NCBI Taxonomy" id="3916"/>
    <lineage>
        <taxon>Eukaryota</taxon>
        <taxon>Viridiplantae</taxon>
        <taxon>Streptophyta</taxon>
        <taxon>Embryophyta</taxon>
        <taxon>Tracheophyta</taxon>
        <taxon>Spermatophyta</taxon>
        <taxon>Magnoliopsida</taxon>
        <taxon>eudicotyledons</taxon>
        <taxon>Gunneridae</taxon>
        <taxon>Pentapetalae</taxon>
        <taxon>rosids</taxon>
        <taxon>fabids</taxon>
        <taxon>Fabales</taxon>
        <taxon>Fabaceae</taxon>
        <taxon>Papilionoideae</taxon>
        <taxon>50 kb inversion clade</taxon>
        <taxon>NPAAA clade</taxon>
        <taxon>indigoferoid/millettioid clade</taxon>
        <taxon>Phaseoleae</taxon>
        <taxon>Vigna</taxon>
    </lineage>
</organism>
<feature type="domain" description="U-box" evidence="8">
    <location>
        <begin position="314"/>
        <end position="388"/>
    </location>
</feature>
<dbReference type="InterPro" id="IPR045210">
    <property type="entry name" value="RING-Ubox_PUB"/>
</dbReference>
<protein>
    <recommendedName>
        <fullName evidence="3">RING-type E3 ubiquitin transferase</fullName>
        <ecNumber evidence="3">2.3.2.27</ecNumber>
    </recommendedName>
</protein>
<dbReference type="Gene3D" id="3.30.40.10">
    <property type="entry name" value="Zinc/RING finger domain, C3HC4 (zinc finger)"/>
    <property type="match status" value="1"/>
</dbReference>
<feature type="repeat" description="ARM" evidence="7">
    <location>
        <begin position="460"/>
        <end position="502"/>
    </location>
</feature>
<dbReference type="EC" id="2.3.2.27" evidence="3"/>
<dbReference type="SMART" id="SM00504">
    <property type="entry name" value="Ubox"/>
    <property type="match status" value="1"/>
</dbReference>
<dbReference type="Pfam" id="PF25598">
    <property type="entry name" value="ARM_PUB"/>
    <property type="match status" value="1"/>
</dbReference>
<dbReference type="FunFam" id="1.25.10.10:FF:000485">
    <property type="entry name" value="RING-type E3 ubiquitin transferase"/>
    <property type="match status" value="1"/>
</dbReference>
<gene>
    <name evidence="10" type="primary">LOC106779024</name>
</gene>
<evidence type="ECO:0000256" key="3">
    <source>
        <dbReference type="ARBA" id="ARBA00012483"/>
    </source>
</evidence>
<evidence type="ECO:0000256" key="6">
    <source>
        <dbReference type="ARBA" id="ARBA00022786"/>
    </source>
</evidence>
<evidence type="ECO:0000256" key="4">
    <source>
        <dbReference type="ARBA" id="ARBA00022679"/>
    </source>
</evidence>
<dbReference type="InterPro" id="IPR003613">
    <property type="entry name" value="Ubox_domain"/>
</dbReference>
<proteinExistence type="predicted"/>
<dbReference type="PANTHER" id="PTHR23315">
    <property type="entry name" value="U BOX DOMAIN-CONTAINING"/>
    <property type="match status" value="1"/>
</dbReference>
<comment type="pathway">
    <text evidence="2">Protein modification; protein ubiquitination.</text>
</comment>
<dbReference type="GO" id="GO:0061630">
    <property type="term" value="F:ubiquitin protein ligase activity"/>
    <property type="evidence" value="ECO:0007669"/>
    <property type="project" value="UniProtKB-EC"/>
</dbReference>
<dbReference type="Proteomes" id="UP000087766">
    <property type="component" value="Unplaced"/>
</dbReference>
<feature type="repeat" description="ARM" evidence="7">
    <location>
        <begin position="583"/>
        <end position="626"/>
    </location>
</feature>
<evidence type="ECO:0000256" key="7">
    <source>
        <dbReference type="PROSITE-ProRule" id="PRU00259"/>
    </source>
</evidence>
<dbReference type="SUPFAM" id="SSF57850">
    <property type="entry name" value="RING/U-box"/>
    <property type="match status" value="1"/>
</dbReference>
<dbReference type="UniPathway" id="UPA00143"/>
<dbReference type="CDD" id="cd16664">
    <property type="entry name" value="RING-Ubox_PUB"/>
    <property type="match status" value="1"/>
</dbReference>
<dbReference type="InterPro" id="IPR000225">
    <property type="entry name" value="Armadillo"/>
</dbReference>
<keyword evidence="5" id="KW-0677">Repeat</keyword>
<keyword evidence="9" id="KW-1185">Reference proteome</keyword>
<dbReference type="Pfam" id="PF04564">
    <property type="entry name" value="U-box"/>
    <property type="match status" value="1"/>
</dbReference>
<reference evidence="10" key="1">
    <citation type="submission" date="2025-08" db="UniProtKB">
        <authorList>
            <consortium name="RefSeq"/>
        </authorList>
    </citation>
    <scope>IDENTIFICATION</scope>
    <source>
        <tissue evidence="10">Leaf</tissue>
    </source>
</reference>
<dbReference type="RefSeq" id="XP_014522535.2">
    <property type="nucleotide sequence ID" value="XM_014667049.2"/>
</dbReference>
<dbReference type="InterPro" id="IPR011989">
    <property type="entry name" value="ARM-like"/>
</dbReference>
<dbReference type="PANTHER" id="PTHR23315:SF307">
    <property type="entry name" value="U-BOX DOMAIN-CONTAINING PROTEIN 19"/>
    <property type="match status" value="1"/>
</dbReference>
<dbReference type="GO" id="GO:0010029">
    <property type="term" value="P:regulation of seed germination"/>
    <property type="evidence" value="ECO:0007669"/>
    <property type="project" value="UniProtKB-ARBA"/>
</dbReference>
<dbReference type="Pfam" id="PF25368">
    <property type="entry name" value="PUB10_N"/>
    <property type="match status" value="1"/>
</dbReference>
<keyword evidence="6" id="KW-0833">Ubl conjugation pathway</keyword>
<dbReference type="SUPFAM" id="SSF48371">
    <property type="entry name" value="ARM repeat"/>
    <property type="match status" value="1"/>
</dbReference>
<dbReference type="InterPro" id="IPR058678">
    <property type="entry name" value="ARM_PUB"/>
</dbReference>
<evidence type="ECO:0000313" key="9">
    <source>
        <dbReference type="Proteomes" id="UP000087766"/>
    </source>
</evidence>
<dbReference type="AlphaFoldDB" id="A0A1S3VW40"/>
<dbReference type="FunFam" id="3.30.40.10:FF:000442">
    <property type="entry name" value="RING-type E3 ubiquitin transferase"/>
    <property type="match status" value="1"/>
</dbReference>
<name>A0A1S3VW40_VIGRR</name>
<dbReference type="KEGG" id="vra:106779024"/>
<dbReference type="GeneID" id="106779024"/>
<dbReference type="InterPro" id="IPR013083">
    <property type="entry name" value="Znf_RING/FYVE/PHD"/>
</dbReference>
<sequence>MSQTRRDEIQSKQIKIPYYPNTKVNANLSMIRNISQSGRRILTFPAVHPCESIAPSTLLPSLITLCKAISSFQHRLSCFPCNKRNARNAIRLTHLLQPFLHEIRDCHSGLPDPATLSLSELHLTFQKLLFLLEDLSREGAKLYILMESDRVATQFRVISRSIATALDVFPFGSVEISEETKEHALLLNVQARKGRFEFEEEDKRVVMSVVSSLTRFENQVPPDEGDLRWVIEYIGVKGWNECNKEVKFLEGEIGFKGSDEKRNKVTLLSSLVGFMSYCRCLVMEVVDCEESNKKIEGRRENRIESEIDLSLSCLNPDDFRCPISLELMSDPVTIETGHTYDRSSILKWFRSGNLTCPNTAKRLITTEMVPNLVLRKLIQQYCYANDISIPFVDLGRRNREGTTRVEPESVAAEGAMRMLASFLKGKIENGSGEEMNRGALEIRLISKTSVFNRSCLVEAGLVPLLLRLLSSMDSLTQENAAAALLNLSKCAKSRSVMVEKRGLELIVGVLKKGVKMEARQHAAAVLFYLSAEYGNLIGKEAEAIPALIRLIKDGSYRSKKNGLVAIFGLLKHAENHRRVIEGGAVPLLVGILKGSENEDLITDSLAVLATLAEKREGMFAIIEEEGLHVAVEILSCSSSRVGREHCVGLLLSLSLNGGEEVVGYLVKSPSLMGSLYSQLSEGTSRARKKASALIRILHDFYERRSSGFKISLIPQEQFIHVR</sequence>
<evidence type="ECO:0000256" key="1">
    <source>
        <dbReference type="ARBA" id="ARBA00000900"/>
    </source>
</evidence>
<dbReference type="InterPro" id="IPR057623">
    <property type="entry name" value="PUB12-19-like_N"/>
</dbReference>
<evidence type="ECO:0000313" key="10">
    <source>
        <dbReference type="RefSeq" id="XP_014522535.2"/>
    </source>
</evidence>
<keyword evidence="4" id="KW-0808">Transferase</keyword>
<dbReference type="SMART" id="SM00185">
    <property type="entry name" value="ARM"/>
    <property type="match status" value="3"/>
</dbReference>
<accession>A0A1S3VW40</accession>
<dbReference type="InterPro" id="IPR016024">
    <property type="entry name" value="ARM-type_fold"/>
</dbReference>
<dbReference type="GO" id="GO:0016567">
    <property type="term" value="P:protein ubiquitination"/>
    <property type="evidence" value="ECO:0007669"/>
    <property type="project" value="UniProtKB-UniPathway"/>
</dbReference>
<evidence type="ECO:0000256" key="2">
    <source>
        <dbReference type="ARBA" id="ARBA00004906"/>
    </source>
</evidence>
<evidence type="ECO:0000256" key="5">
    <source>
        <dbReference type="ARBA" id="ARBA00022737"/>
    </source>
</evidence>
<dbReference type="PROSITE" id="PS51698">
    <property type="entry name" value="U_BOX"/>
    <property type="match status" value="1"/>
</dbReference>